<organism evidence="2 3">
    <name type="scientific">Thalassospira profundimaris</name>
    <dbReference type="NCBI Taxonomy" id="502049"/>
    <lineage>
        <taxon>Bacteria</taxon>
        <taxon>Pseudomonadati</taxon>
        <taxon>Pseudomonadota</taxon>
        <taxon>Alphaproteobacteria</taxon>
        <taxon>Rhodospirillales</taxon>
        <taxon>Thalassospiraceae</taxon>
        <taxon>Thalassospira</taxon>
    </lineage>
</organism>
<dbReference type="AlphaFoldDB" id="A0A367VLI5"/>
<accession>A0A367VLI5</accession>
<protein>
    <submittedName>
        <fullName evidence="2">Uncharacterized protein</fullName>
    </submittedName>
</protein>
<name>A0A367VLI5_9PROT</name>
<evidence type="ECO:0000256" key="1">
    <source>
        <dbReference type="SAM" id="MobiDB-lite"/>
    </source>
</evidence>
<gene>
    <name evidence="2" type="ORF">TH6_00635</name>
</gene>
<reference evidence="2 3" key="1">
    <citation type="submission" date="2014-07" db="EMBL/GenBank/DDBJ databases">
        <title>Draft genome sequence of Thalassospira profundimaris R8-17.</title>
        <authorList>
            <person name="Lai Q."/>
            <person name="Shao Z."/>
        </authorList>
    </citation>
    <scope>NUCLEOTIDE SEQUENCE [LARGE SCALE GENOMIC DNA]</scope>
    <source>
        <strain evidence="2 3">R8-17</strain>
    </source>
</reference>
<proteinExistence type="predicted"/>
<dbReference type="EMBL" id="JPWB01000001">
    <property type="protein sequence ID" value="RCK25170.1"/>
    <property type="molecule type" value="Genomic_DNA"/>
</dbReference>
<evidence type="ECO:0000313" key="2">
    <source>
        <dbReference type="EMBL" id="RCK25170.1"/>
    </source>
</evidence>
<feature type="region of interest" description="Disordered" evidence="1">
    <location>
        <begin position="1"/>
        <end position="41"/>
    </location>
</feature>
<evidence type="ECO:0000313" key="3">
    <source>
        <dbReference type="Proteomes" id="UP000253061"/>
    </source>
</evidence>
<sequence>MPMTHSDNPDQTKDGPSFLPGPKPAAPIPRYESGSDPGLRERLRGTARDAAALPVVSDADGFSVAGIEGMIDRKKANVAAKIVETDPDQALRVIRNWLLDD</sequence>
<dbReference type="Proteomes" id="UP000253061">
    <property type="component" value="Unassembled WGS sequence"/>
</dbReference>
<comment type="caution">
    <text evidence="2">The sequence shown here is derived from an EMBL/GenBank/DDBJ whole genome shotgun (WGS) entry which is preliminary data.</text>
</comment>